<protein>
    <submittedName>
        <fullName evidence="2">Uncharacterized protein</fullName>
    </submittedName>
</protein>
<comment type="caution">
    <text evidence="2">The sequence shown here is derived from an EMBL/GenBank/DDBJ whole genome shotgun (WGS) entry which is preliminary data.</text>
</comment>
<feature type="region of interest" description="Disordered" evidence="1">
    <location>
        <begin position="1"/>
        <end position="28"/>
    </location>
</feature>
<evidence type="ECO:0000313" key="2">
    <source>
        <dbReference type="EMBL" id="KAJ8337040.1"/>
    </source>
</evidence>
<keyword evidence="3" id="KW-1185">Reference proteome</keyword>
<evidence type="ECO:0000313" key="3">
    <source>
        <dbReference type="Proteomes" id="UP001152622"/>
    </source>
</evidence>
<dbReference type="EMBL" id="JAINUF010000019">
    <property type="protein sequence ID" value="KAJ8337040.1"/>
    <property type="molecule type" value="Genomic_DNA"/>
</dbReference>
<dbReference type="Proteomes" id="UP001152622">
    <property type="component" value="Chromosome 19"/>
</dbReference>
<proteinExistence type="predicted"/>
<organism evidence="2 3">
    <name type="scientific">Synaphobranchus kaupii</name>
    <name type="common">Kaup's arrowtooth eel</name>
    <dbReference type="NCBI Taxonomy" id="118154"/>
    <lineage>
        <taxon>Eukaryota</taxon>
        <taxon>Metazoa</taxon>
        <taxon>Chordata</taxon>
        <taxon>Craniata</taxon>
        <taxon>Vertebrata</taxon>
        <taxon>Euteleostomi</taxon>
        <taxon>Actinopterygii</taxon>
        <taxon>Neopterygii</taxon>
        <taxon>Teleostei</taxon>
        <taxon>Anguilliformes</taxon>
        <taxon>Synaphobranchidae</taxon>
        <taxon>Synaphobranchus</taxon>
    </lineage>
</organism>
<reference evidence="2" key="1">
    <citation type="journal article" date="2023" name="Science">
        <title>Genome structures resolve the early diversification of teleost fishes.</title>
        <authorList>
            <person name="Parey E."/>
            <person name="Louis A."/>
            <person name="Montfort J."/>
            <person name="Bouchez O."/>
            <person name="Roques C."/>
            <person name="Iampietro C."/>
            <person name="Lluch J."/>
            <person name="Castinel A."/>
            <person name="Donnadieu C."/>
            <person name="Desvignes T."/>
            <person name="Floi Bucao C."/>
            <person name="Jouanno E."/>
            <person name="Wen M."/>
            <person name="Mejri S."/>
            <person name="Dirks R."/>
            <person name="Jansen H."/>
            <person name="Henkel C."/>
            <person name="Chen W.J."/>
            <person name="Zahm M."/>
            <person name="Cabau C."/>
            <person name="Klopp C."/>
            <person name="Thompson A.W."/>
            <person name="Robinson-Rechavi M."/>
            <person name="Braasch I."/>
            <person name="Lecointre G."/>
            <person name="Bobe J."/>
            <person name="Postlethwait J.H."/>
            <person name="Berthelot C."/>
            <person name="Roest Crollius H."/>
            <person name="Guiguen Y."/>
        </authorList>
    </citation>
    <scope>NUCLEOTIDE SEQUENCE</scope>
    <source>
        <strain evidence="2">WJC10195</strain>
    </source>
</reference>
<gene>
    <name evidence="2" type="ORF">SKAU_G00382600</name>
</gene>
<accession>A0A9Q1EDX4</accession>
<dbReference type="AlphaFoldDB" id="A0A9Q1EDX4"/>
<evidence type="ECO:0000256" key="1">
    <source>
        <dbReference type="SAM" id="MobiDB-lite"/>
    </source>
</evidence>
<sequence length="107" mass="11142">MLPSAGCGVPGGLHQQNQQGRTPARVARPGPLAGAVALSAERNPPSHGGPAITVGADAFVYRHIHYLLIAAPLSDDRSHQPTGTLILSAALSAAFTKYLLDIDHLFL</sequence>
<name>A0A9Q1EDX4_SYNKA</name>